<dbReference type="HAMAP" id="MF_01808">
    <property type="entry name" value="Recomb_XerC_XerD"/>
    <property type="match status" value="1"/>
</dbReference>
<dbReference type="GO" id="GO:0007059">
    <property type="term" value="P:chromosome segregation"/>
    <property type="evidence" value="ECO:0007669"/>
    <property type="project" value="UniProtKB-UniRule"/>
</dbReference>
<dbReference type="GO" id="GO:0005737">
    <property type="term" value="C:cytoplasm"/>
    <property type="evidence" value="ECO:0007669"/>
    <property type="project" value="UniProtKB-SubCell"/>
</dbReference>
<evidence type="ECO:0000259" key="10">
    <source>
        <dbReference type="PROSITE" id="PS51898"/>
    </source>
</evidence>
<dbReference type="Gene3D" id="1.10.150.130">
    <property type="match status" value="1"/>
</dbReference>
<dbReference type="SUPFAM" id="SSF56349">
    <property type="entry name" value="DNA breaking-rejoining enzymes"/>
    <property type="match status" value="1"/>
</dbReference>
<evidence type="ECO:0000256" key="4">
    <source>
        <dbReference type="ARBA" id="ARBA00022829"/>
    </source>
</evidence>
<feature type="domain" description="Tyr recombinase" evidence="10">
    <location>
        <begin position="121"/>
        <end position="312"/>
    </location>
</feature>
<dbReference type="Pfam" id="PF00589">
    <property type="entry name" value="Phage_integrase"/>
    <property type="match status" value="1"/>
</dbReference>
<dbReference type="InterPro" id="IPR044068">
    <property type="entry name" value="CB"/>
</dbReference>
<dbReference type="GO" id="GO:0051301">
    <property type="term" value="P:cell division"/>
    <property type="evidence" value="ECO:0007669"/>
    <property type="project" value="UniProtKB-KW"/>
</dbReference>
<feature type="active site" description="O-(3'-phospho-DNA)-tyrosine intermediate" evidence="9">
    <location>
        <position position="299"/>
    </location>
</feature>
<evidence type="ECO:0000256" key="5">
    <source>
        <dbReference type="ARBA" id="ARBA00022908"/>
    </source>
</evidence>
<evidence type="ECO:0000256" key="6">
    <source>
        <dbReference type="ARBA" id="ARBA00023125"/>
    </source>
</evidence>
<reference evidence="12" key="1">
    <citation type="submission" date="2017-03" db="EMBL/GenBank/DDBJ databases">
        <authorList>
            <consortium name="AG Boll"/>
        </authorList>
    </citation>
    <scope>NUCLEOTIDE SEQUENCE [LARGE SCALE GENOMIC DNA]</scope>
    <source>
        <strain evidence="12">Chol</strain>
    </source>
</reference>
<name>A0A7Z7MU95_9PROT</name>
<dbReference type="EMBL" id="LT837803">
    <property type="protein sequence ID" value="SMB22282.1"/>
    <property type="molecule type" value="Genomic_DNA"/>
</dbReference>
<gene>
    <name evidence="9 12" type="primary">xerC</name>
    <name evidence="12" type="ORF">SDENCHOL_10533</name>
</gene>
<feature type="active site" evidence="9">
    <location>
        <position position="197"/>
    </location>
</feature>
<dbReference type="PROSITE" id="PS51900">
    <property type="entry name" value="CB"/>
    <property type="match status" value="1"/>
</dbReference>
<dbReference type="AlphaFoldDB" id="A0A7Z7MU95"/>
<dbReference type="PANTHER" id="PTHR30349:SF81">
    <property type="entry name" value="TYROSINE RECOMBINASE XERC"/>
    <property type="match status" value="1"/>
</dbReference>
<keyword evidence="7 9" id="KW-0233">DNA recombination</keyword>
<dbReference type="InterPro" id="IPR023009">
    <property type="entry name" value="Tyrosine_recombinase_XerC/XerD"/>
</dbReference>
<dbReference type="Proteomes" id="UP000242886">
    <property type="component" value="Chromosome SDENCHOL"/>
</dbReference>
<keyword evidence="5 9" id="KW-0229">DNA integration</keyword>
<dbReference type="RefSeq" id="WP_154715925.1">
    <property type="nucleotide sequence ID" value="NZ_LT837803.1"/>
</dbReference>
<dbReference type="InterPro" id="IPR013762">
    <property type="entry name" value="Integrase-like_cat_sf"/>
</dbReference>
<dbReference type="InterPro" id="IPR004107">
    <property type="entry name" value="Integrase_SAM-like_N"/>
</dbReference>
<evidence type="ECO:0000256" key="7">
    <source>
        <dbReference type="ARBA" id="ARBA00023172"/>
    </source>
</evidence>
<comment type="subcellular location">
    <subcellularLocation>
        <location evidence="1 9">Cytoplasm</location>
    </subcellularLocation>
</comment>
<feature type="active site" evidence="9">
    <location>
        <position position="172"/>
    </location>
</feature>
<evidence type="ECO:0000313" key="12">
    <source>
        <dbReference type="EMBL" id="SMB22282.1"/>
    </source>
</evidence>
<dbReference type="CDD" id="cd00798">
    <property type="entry name" value="INT_XerDC_C"/>
    <property type="match status" value="1"/>
</dbReference>
<dbReference type="InterPro" id="IPR002104">
    <property type="entry name" value="Integrase_catalytic"/>
</dbReference>
<dbReference type="InterPro" id="IPR011010">
    <property type="entry name" value="DNA_brk_join_enz"/>
</dbReference>
<comment type="similarity">
    <text evidence="9">Belongs to the 'phage' integrase family. XerC subfamily.</text>
</comment>
<keyword evidence="4 9" id="KW-0159">Chromosome partition</keyword>
<evidence type="ECO:0000256" key="2">
    <source>
        <dbReference type="ARBA" id="ARBA00022490"/>
    </source>
</evidence>
<comment type="subunit">
    <text evidence="9">Forms a cyclic heterotetrameric complex composed of two molecules of XerC and two molecules of XerD.</text>
</comment>
<keyword evidence="2 9" id="KW-0963">Cytoplasm</keyword>
<keyword evidence="13" id="KW-1185">Reference proteome</keyword>
<proteinExistence type="inferred from homology"/>
<feature type="active site" evidence="9">
    <location>
        <position position="264"/>
    </location>
</feature>
<dbReference type="InterPro" id="IPR010998">
    <property type="entry name" value="Integrase_recombinase_N"/>
</dbReference>
<evidence type="ECO:0000256" key="3">
    <source>
        <dbReference type="ARBA" id="ARBA00022618"/>
    </source>
</evidence>
<sequence>MSRTGGDAHSLIDAFLAAQAHERQASRHTLDAYRRDLAALLRLSGANSAAALRGLDSHGIRRCAMQLHAAGNAPRSIARRLSAWRSFYRWLARNASPEAGTAAGLRVNPCDGVRSPKKRQALPKALSVEQGAALLERDVGGAEDAADEGRHAALLRLRDHAILELFYSSGLRLAELAALDCNGGLDLVAGEVGVTGKRGKSRIVPLGRQARAALQSWLARRHELAAAGEPALFVSLRGTRLAPRSIEQRLARWAQGSGIRLHPHMLRHSFASHVLQSSGDLRAVQEMLGHASIATTQVYTHLDYQHLAKVYDAAHPRARKR</sequence>
<dbReference type="SUPFAM" id="SSF47823">
    <property type="entry name" value="lambda integrase-like, N-terminal domain"/>
    <property type="match status" value="1"/>
</dbReference>
<protein>
    <recommendedName>
        <fullName evidence="9">Tyrosine recombinase XerC</fullName>
    </recommendedName>
</protein>
<dbReference type="GO" id="GO:0006313">
    <property type="term" value="P:DNA transposition"/>
    <property type="evidence" value="ECO:0007669"/>
    <property type="project" value="UniProtKB-UniRule"/>
</dbReference>
<accession>A0A7Z7MU95</accession>
<dbReference type="GO" id="GO:0003677">
    <property type="term" value="F:DNA binding"/>
    <property type="evidence" value="ECO:0007669"/>
    <property type="project" value="UniProtKB-UniRule"/>
</dbReference>
<feature type="active site" evidence="9">
    <location>
        <position position="267"/>
    </location>
</feature>
<evidence type="ECO:0000256" key="1">
    <source>
        <dbReference type="ARBA" id="ARBA00004496"/>
    </source>
</evidence>
<dbReference type="Gene3D" id="1.10.443.10">
    <property type="entry name" value="Intergrase catalytic core"/>
    <property type="match status" value="1"/>
</dbReference>
<comment type="function">
    <text evidence="9">Site-specific tyrosine recombinase, which acts by catalyzing the cutting and rejoining of the recombining DNA molecules. The XerC-XerD complex is essential to convert dimers of the bacterial chromosome into monomers to permit their segregation at cell division. It also contributes to the segregational stability of plasmids.</text>
</comment>
<evidence type="ECO:0000313" key="13">
    <source>
        <dbReference type="Proteomes" id="UP000242886"/>
    </source>
</evidence>
<feature type="active site" evidence="9">
    <location>
        <position position="290"/>
    </location>
</feature>
<evidence type="ECO:0000256" key="8">
    <source>
        <dbReference type="ARBA" id="ARBA00023306"/>
    </source>
</evidence>
<keyword evidence="3 9" id="KW-0132">Cell division</keyword>
<feature type="domain" description="Core-binding (CB)" evidence="11">
    <location>
        <begin position="6"/>
        <end position="92"/>
    </location>
</feature>
<dbReference type="PROSITE" id="PS51898">
    <property type="entry name" value="TYR_RECOMBINASE"/>
    <property type="match status" value="1"/>
</dbReference>
<dbReference type="InterPro" id="IPR050090">
    <property type="entry name" value="Tyrosine_recombinase_XerCD"/>
</dbReference>
<dbReference type="GO" id="GO:0009037">
    <property type="term" value="F:tyrosine-based site-specific recombinase activity"/>
    <property type="evidence" value="ECO:0007669"/>
    <property type="project" value="UniProtKB-UniRule"/>
</dbReference>
<evidence type="ECO:0000256" key="9">
    <source>
        <dbReference type="HAMAP-Rule" id="MF_01808"/>
    </source>
</evidence>
<organism evidence="12 13">
    <name type="scientific">Sterolibacterium denitrificans</name>
    <dbReference type="NCBI Taxonomy" id="157592"/>
    <lineage>
        <taxon>Bacteria</taxon>
        <taxon>Pseudomonadati</taxon>
        <taxon>Pseudomonadota</taxon>
        <taxon>Betaproteobacteria</taxon>
        <taxon>Nitrosomonadales</taxon>
        <taxon>Sterolibacteriaceae</taxon>
        <taxon>Sterolibacterium</taxon>
    </lineage>
</organism>
<dbReference type="Pfam" id="PF02899">
    <property type="entry name" value="Phage_int_SAM_1"/>
    <property type="match status" value="1"/>
</dbReference>
<evidence type="ECO:0000259" key="11">
    <source>
        <dbReference type="PROSITE" id="PS51900"/>
    </source>
</evidence>
<dbReference type="PANTHER" id="PTHR30349">
    <property type="entry name" value="PHAGE INTEGRASE-RELATED"/>
    <property type="match status" value="1"/>
</dbReference>
<keyword evidence="6 9" id="KW-0238">DNA-binding</keyword>
<keyword evidence="8 9" id="KW-0131">Cell cycle</keyword>